<evidence type="ECO:0000256" key="1">
    <source>
        <dbReference type="ARBA" id="ARBA00009129"/>
    </source>
</evidence>
<reference evidence="3 4" key="1">
    <citation type="submission" date="2019-10" db="EMBL/GenBank/DDBJ databases">
        <authorList>
            <person name="Dong K."/>
        </authorList>
    </citation>
    <scope>NUCLEOTIDE SEQUENCE [LARGE SCALE GENOMIC DNA]</scope>
    <source>
        <strain evidence="4">dk4302</strain>
    </source>
</reference>
<name>A0A5Q0QAY1_9SPHI</name>
<feature type="domain" description="CsbD-like" evidence="2">
    <location>
        <begin position="6"/>
        <end position="54"/>
    </location>
</feature>
<comment type="similarity">
    <text evidence="1">Belongs to the UPF0337 (CsbD) family.</text>
</comment>
<evidence type="ECO:0000313" key="4">
    <source>
        <dbReference type="Proteomes" id="UP000326921"/>
    </source>
</evidence>
<dbReference type="AlphaFoldDB" id="A0A5Q0QAY1"/>
<protein>
    <submittedName>
        <fullName evidence="3">CsbD family protein</fullName>
    </submittedName>
</protein>
<dbReference type="SUPFAM" id="SSF69047">
    <property type="entry name" value="Hypothetical protein YjbJ"/>
    <property type="match status" value="1"/>
</dbReference>
<evidence type="ECO:0000259" key="2">
    <source>
        <dbReference type="Pfam" id="PF05532"/>
    </source>
</evidence>
<dbReference type="InterPro" id="IPR008462">
    <property type="entry name" value="CsbD"/>
</dbReference>
<dbReference type="Pfam" id="PF05532">
    <property type="entry name" value="CsbD"/>
    <property type="match status" value="1"/>
</dbReference>
<evidence type="ECO:0000313" key="3">
    <source>
        <dbReference type="EMBL" id="QGA24818.1"/>
    </source>
</evidence>
<dbReference type="InterPro" id="IPR036629">
    <property type="entry name" value="YjbJ_sf"/>
</dbReference>
<dbReference type="EMBL" id="CP045652">
    <property type="protein sequence ID" value="QGA24818.1"/>
    <property type="molecule type" value="Genomic_DNA"/>
</dbReference>
<keyword evidence="4" id="KW-1185">Reference proteome</keyword>
<organism evidence="3 4">
    <name type="scientific">Sphingobacterium zhuxiongii</name>
    <dbReference type="NCBI Taxonomy" id="2662364"/>
    <lineage>
        <taxon>Bacteria</taxon>
        <taxon>Pseudomonadati</taxon>
        <taxon>Bacteroidota</taxon>
        <taxon>Sphingobacteriia</taxon>
        <taxon>Sphingobacteriales</taxon>
        <taxon>Sphingobacteriaceae</taxon>
        <taxon>Sphingobacterium</taxon>
    </lineage>
</organism>
<sequence>MDKLDLKGKWNEMKGKIKQEYADWTDDDLKYEEGKDDELLGRLQQKLGQTREDVITWLKGLG</sequence>
<gene>
    <name evidence="3" type="ORF">GFH32_00075</name>
</gene>
<accession>A0A5Q0QAY1</accession>
<dbReference type="Proteomes" id="UP000326921">
    <property type="component" value="Chromosome"/>
</dbReference>
<proteinExistence type="inferred from homology"/>
<dbReference type="KEGG" id="sphe:GFH32_00075"/>
<dbReference type="RefSeq" id="WP_149524213.1">
    <property type="nucleotide sequence ID" value="NZ_CP045652.1"/>
</dbReference>
<dbReference type="Gene3D" id="1.10.1470.10">
    <property type="entry name" value="YjbJ"/>
    <property type="match status" value="1"/>
</dbReference>